<dbReference type="Pfam" id="PF13456">
    <property type="entry name" value="RVT_3"/>
    <property type="match status" value="1"/>
</dbReference>
<keyword evidence="6" id="KW-0695">RNA-directed DNA polymerase</keyword>
<dbReference type="Gene3D" id="3.10.10.10">
    <property type="entry name" value="HIV Type 1 Reverse Transcriptase, subunit A, domain 1"/>
    <property type="match status" value="1"/>
</dbReference>
<dbReference type="SUPFAM" id="SSF53098">
    <property type="entry name" value="Ribonuclease H-like"/>
    <property type="match status" value="1"/>
</dbReference>
<dbReference type="CDD" id="cd09272">
    <property type="entry name" value="RNase_HI_RT_Ty1"/>
    <property type="match status" value="1"/>
</dbReference>
<evidence type="ECO:0000313" key="8">
    <source>
        <dbReference type="Proteomes" id="UP000818029"/>
    </source>
</evidence>
<keyword evidence="1" id="KW-0808">Transferase</keyword>
<dbReference type="InterPro" id="IPR012337">
    <property type="entry name" value="RNaseH-like_sf"/>
</dbReference>
<proteinExistence type="predicted"/>
<dbReference type="Pfam" id="PF17917">
    <property type="entry name" value="RT_RNaseH"/>
    <property type="match status" value="1"/>
</dbReference>
<dbReference type="CDD" id="cd09274">
    <property type="entry name" value="RNase_HI_RT_Ty3"/>
    <property type="match status" value="1"/>
</dbReference>
<evidence type="ECO:0000256" key="2">
    <source>
        <dbReference type="ARBA" id="ARBA00022695"/>
    </source>
</evidence>
<sequence>MVRPELLVNEPIKEEEAREFLKFIKHSEYSVVEQLHKQPARISVLALLLNSEGHRNALLKVQNETYVADDISVSKLDRLVGDISADNFISFSDDEIPPGGMGSTRALHITARCKGCILPGVLVDNGSALNVLPLSTLNRLPVDSSHMKSCQNVLPIRKALVHSAGAVPSSLHQKLKLVSEGRVVTIDAEEDIIASVTNDAPYLETSDDAIECSFRSLEFVNATFILEGNKIPMPRISKATGIGLQLTVRKGALLGKGLGRYLQGRVEAPVLKDKQDRFGLGYKLDARQKKIEQEKKRERRRARLTRDEVELELMTFPHLSKTFVSGGFLYQGVRSINTELESIHAVYEEATSYDINDTNVTLANSESHFERNMCLEGSHDFEDDEDCGLSPDLLKMDMPGLSTDIVVYCLPIREDCKPVQQKLRRMRPDIVLKIKEEVQKQFNAGFLQEVKYSEWVANIVPVPKKDGKIKMHPDDMRKTTFITLWGTFCYKVMPTEEEHVQVLRKLFLRLRKFQLKLNPTKCTFGAKSGKLLGFVVSEKGIEIDPDKVKAIRDLPSPRTRKEKHNPGTWDEECEETFNKVKQYLSNTPVLSPPSPDRPLILYLTVFDNSMGCVLGQHDETGRKERAIYYLSKKFTDCEMRYSPIEKLCCALIWTTRRLRQYMLYHTTWLISKLGPLKYMMESTALNGRMARWQILLSEFDIVYVSQKAIKGSAIADFLASRALEDYEPLNFDFPNEDLLYVATTEESSQEGHSWKLNFDGASNAVGNGVGAVLIMGIRAAIERGIKVLEVYGDSALVIYQLKGEWETRDPKLVSYRKLVFELIKEFEDITFCYLPRDENQMADALATLASMIKVNRREDMKPIQMSIHEDPAHCYNIEEGEIDDSPWYKDILRYVKSREYPGQATENEKRTLRRLAIDYILDGEILYKRGKDQVLLRCVDAMEAKKILEEIHEGICGTHSSGTSTGATPFSLVYGMEAVLPIEVEIPSLRVLTELHLDEAEWFQSRYDQLNLVEGKRLKAIQHGQMYQKRMMRAYNKKVRPREFHEGDLAFSGGALILAEMDGKNLPNPVNSDSVKSGAVSWSSKKQSVVALLTTEAEHIAASYAGCQLIWLRGILESLKQKQSKSTILFCDNSSIISVTKDPVLHRRTKHTRIQYHFLRN</sequence>
<dbReference type="Gene3D" id="3.30.420.10">
    <property type="entry name" value="Ribonuclease H-like superfamily/Ribonuclease H"/>
    <property type="match status" value="1"/>
</dbReference>
<gene>
    <name evidence="9" type="primary">LOC121215255</name>
</gene>
<evidence type="ECO:0000256" key="6">
    <source>
        <dbReference type="ARBA" id="ARBA00022918"/>
    </source>
</evidence>
<evidence type="ECO:0000256" key="1">
    <source>
        <dbReference type="ARBA" id="ARBA00022679"/>
    </source>
</evidence>
<dbReference type="GeneID" id="121215255"/>
<dbReference type="PROSITE" id="PS50174">
    <property type="entry name" value="G_PATCH"/>
    <property type="match status" value="1"/>
</dbReference>
<feature type="domain" description="G-patch" evidence="7">
    <location>
        <begin position="239"/>
        <end position="285"/>
    </location>
</feature>
<dbReference type="PANTHER" id="PTHR48475">
    <property type="entry name" value="RIBONUCLEASE H"/>
    <property type="match status" value="1"/>
</dbReference>
<accession>A0ABM2ZRY2</accession>
<name>A0ABM2ZRY2_GOSHI</name>
<evidence type="ECO:0000256" key="3">
    <source>
        <dbReference type="ARBA" id="ARBA00022722"/>
    </source>
</evidence>
<dbReference type="InterPro" id="IPR000467">
    <property type="entry name" value="G_patch_dom"/>
</dbReference>
<keyword evidence="5" id="KW-0378">Hydrolase</keyword>
<evidence type="ECO:0000313" key="9">
    <source>
        <dbReference type="RefSeq" id="XP_040945405.1"/>
    </source>
</evidence>
<keyword evidence="3" id="KW-0540">Nuclease</keyword>
<organism evidence="8 9">
    <name type="scientific">Gossypium hirsutum</name>
    <name type="common">Upland cotton</name>
    <name type="synonym">Gossypium mexicanum</name>
    <dbReference type="NCBI Taxonomy" id="3635"/>
    <lineage>
        <taxon>Eukaryota</taxon>
        <taxon>Viridiplantae</taxon>
        <taxon>Streptophyta</taxon>
        <taxon>Embryophyta</taxon>
        <taxon>Tracheophyta</taxon>
        <taxon>Spermatophyta</taxon>
        <taxon>Magnoliopsida</taxon>
        <taxon>eudicotyledons</taxon>
        <taxon>Gunneridae</taxon>
        <taxon>Pentapetalae</taxon>
        <taxon>rosids</taxon>
        <taxon>malvids</taxon>
        <taxon>Malvales</taxon>
        <taxon>Malvaceae</taxon>
        <taxon>Malvoideae</taxon>
        <taxon>Gossypium</taxon>
    </lineage>
</organism>
<dbReference type="Proteomes" id="UP000818029">
    <property type="component" value="Chromosome D03"/>
</dbReference>
<dbReference type="InterPro" id="IPR002156">
    <property type="entry name" value="RNaseH_domain"/>
</dbReference>
<evidence type="ECO:0000259" key="7">
    <source>
        <dbReference type="PROSITE" id="PS50174"/>
    </source>
</evidence>
<keyword evidence="4" id="KW-0255">Endonuclease</keyword>
<dbReference type="PANTHER" id="PTHR48475:SF1">
    <property type="entry name" value="RNASE H TYPE-1 DOMAIN-CONTAINING PROTEIN"/>
    <property type="match status" value="1"/>
</dbReference>
<dbReference type="RefSeq" id="XP_040945405.1">
    <property type="nucleotide sequence ID" value="XM_041089471.1"/>
</dbReference>
<reference evidence="9" key="2">
    <citation type="submission" date="2025-08" db="UniProtKB">
        <authorList>
            <consortium name="RefSeq"/>
        </authorList>
    </citation>
    <scope>IDENTIFICATION</scope>
</reference>
<evidence type="ECO:0000256" key="4">
    <source>
        <dbReference type="ARBA" id="ARBA00022759"/>
    </source>
</evidence>
<dbReference type="InterPro" id="IPR041373">
    <property type="entry name" value="RT_RNaseH"/>
</dbReference>
<dbReference type="Gene3D" id="3.30.70.270">
    <property type="match status" value="1"/>
</dbReference>
<dbReference type="CDD" id="cd09279">
    <property type="entry name" value="RNase_HI_like"/>
    <property type="match status" value="1"/>
</dbReference>
<dbReference type="InterPro" id="IPR036397">
    <property type="entry name" value="RNaseH_sf"/>
</dbReference>
<keyword evidence="2" id="KW-0548">Nucleotidyltransferase</keyword>
<protein>
    <recommendedName>
        <fullName evidence="7">G-patch domain-containing protein</fullName>
    </recommendedName>
</protein>
<keyword evidence="8" id="KW-1185">Reference proteome</keyword>
<evidence type="ECO:0000256" key="5">
    <source>
        <dbReference type="ARBA" id="ARBA00022801"/>
    </source>
</evidence>
<reference evidence="8" key="1">
    <citation type="journal article" date="2020" name="Nat. Genet.">
        <title>Genomic diversifications of five Gossypium allopolyploid species and their impact on cotton improvement.</title>
        <authorList>
            <person name="Chen Z.J."/>
            <person name="Sreedasyam A."/>
            <person name="Ando A."/>
            <person name="Song Q."/>
            <person name="De Santiago L.M."/>
            <person name="Hulse-Kemp A.M."/>
            <person name="Ding M."/>
            <person name="Ye W."/>
            <person name="Kirkbride R.C."/>
            <person name="Jenkins J."/>
            <person name="Plott C."/>
            <person name="Lovell J."/>
            <person name="Lin Y.M."/>
            <person name="Vaughn R."/>
            <person name="Liu B."/>
            <person name="Simpson S."/>
            <person name="Scheffler B.E."/>
            <person name="Wen L."/>
            <person name="Saski C.A."/>
            <person name="Grover C.E."/>
            <person name="Hu G."/>
            <person name="Conover J.L."/>
            <person name="Carlson J.W."/>
            <person name="Shu S."/>
            <person name="Boston L.B."/>
            <person name="Williams M."/>
            <person name="Peterson D.G."/>
            <person name="McGee K."/>
            <person name="Jones D.C."/>
            <person name="Wendel J.F."/>
            <person name="Stelly D.M."/>
            <person name="Grimwood J."/>
            <person name="Schmutz J."/>
        </authorList>
    </citation>
    <scope>NUCLEOTIDE SEQUENCE [LARGE SCALE GENOMIC DNA]</scope>
    <source>
        <strain evidence="8">cv. TM-1</strain>
    </source>
</reference>
<dbReference type="InterPro" id="IPR043502">
    <property type="entry name" value="DNA/RNA_pol_sf"/>
</dbReference>
<dbReference type="SUPFAM" id="SSF56672">
    <property type="entry name" value="DNA/RNA polymerases"/>
    <property type="match status" value="1"/>
</dbReference>
<dbReference type="InterPro" id="IPR043128">
    <property type="entry name" value="Rev_trsase/Diguanyl_cyclase"/>
</dbReference>